<keyword evidence="3" id="KW-1185">Reference proteome</keyword>
<feature type="compositionally biased region" description="Pro residues" evidence="1">
    <location>
        <begin position="245"/>
        <end position="255"/>
    </location>
</feature>
<sequence length="288" mass="31778">MAPEILPEEIIYRSSNMENSALGAFRTCIATSSSLSFEVLRWYPGCFLEICGSQDWIPLGPGFNSVMGPGFVPRVEYKSGISGRRGPLRCCEQGVKYQRFVEHRSSREPDDEITLARVNERSQDSYWDPRIQQESYPVMEHGSCNCKKLERIAVRGFCKKVVEESRRKMCYELMLSVDWLWIARKQCTRFPVEHSGKKAGKIEYPGGSGMYGGGTGGGGYGVGLGPGAGPSHYIPSATSVGYQLGPPPPPPPPACPSSGSQLLSYGPNLSPHHMQQTHGDAQQSKRRR</sequence>
<reference evidence="2 3" key="1">
    <citation type="submission" date="2015-07" db="EMBL/GenBank/DDBJ databases">
        <title>The genome of Eufriesea mexicana.</title>
        <authorList>
            <person name="Pan H."/>
            <person name="Kapheim K."/>
        </authorList>
    </citation>
    <scope>NUCLEOTIDE SEQUENCE [LARGE SCALE GENOMIC DNA]</scope>
    <source>
        <strain evidence="2">0111107269</strain>
        <tissue evidence="2">Whole body</tissue>
    </source>
</reference>
<proteinExistence type="predicted"/>
<protein>
    <submittedName>
        <fullName evidence="2">Uncharacterized protein</fullName>
    </submittedName>
</protein>
<feature type="region of interest" description="Disordered" evidence="1">
    <location>
        <begin position="236"/>
        <end position="288"/>
    </location>
</feature>
<evidence type="ECO:0000313" key="3">
    <source>
        <dbReference type="Proteomes" id="UP000250275"/>
    </source>
</evidence>
<gene>
    <name evidence="2" type="ORF">WN48_10658</name>
</gene>
<accession>A0A310SG77</accession>
<dbReference type="Proteomes" id="UP000250275">
    <property type="component" value="Unassembled WGS sequence"/>
</dbReference>
<evidence type="ECO:0000313" key="2">
    <source>
        <dbReference type="EMBL" id="OAD53239.1"/>
    </source>
</evidence>
<dbReference type="EMBL" id="KQ768090">
    <property type="protein sequence ID" value="OAD53239.1"/>
    <property type="molecule type" value="Genomic_DNA"/>
</dbReference>
<feature type="compositionally biased region" description="Polar residues" evidence="1">
    <location>
        <begin position="273"/>
        <end position="282"/>
    </location>
</feature>
<organism evidence="2 3">
    <name type="scientific">Eufriesea mexicana</name>
    <dbReference type="NCBI Taxonomy" id="516756"/>
    <lineage>
        <taxon>Eukaryota</taxon>
        <taxon>Metazoa</taxon>
        <taxon>Ecdysozoa</taxon>
        <taxon>Arthropoda</taxon>
        <taxon>Hexapoda</taxon>
        <taxon>Insecta</taxon>
        <taxon>Pterygota</taxon>
        <taxon>Neoptera</taxon>
        <taxon>Endopterygota</taxon>
        <taxon>Hymenoptera</taxon>
        <taxon>Apocrita</taxon>
        <taxon>Aculeata</taxon>
        <taxon>Apoidea</taxon>
        <taxon>Anthophila</taxon>
        <taxon>Apidae</taxon>
        <taxon>Eufriesea</taxon>
    </lineage>
</organism>
<name>A0A310SG77_9HYME</name>
<evidence type="ECO:0000256" key="1">
    <source>
        <dbReference type="SAM" id="MobiDB-lite"/>
    </source>
</evidence>
<dbReference type="AlphaFoldDB" id="A0A310SG77"/>